<evidence type="ECO:0000313" key="12">
    <source>
        <dbReference type="Proteomes" id="UP000255279"/>
    </source>
</evidence>
<evidence type="ECO:0000256" key="2">
    <source>
        <dbReference type="ARBA" id="ARBA00022448"/>
    </source>
</evidence>
<evidence type="ECO:0000256" key="5">
    <source>
        <dbReference type="ARBA" id="ARBA00022692"/>
    </source>
</evidence>
<gene>
    <name evidence="11" type="primary">mleN</name>
    <name evidence="11" type="ORF">NCTC10293_02319</name>
</gene>
<accession>A0A378RBJ6</accession>
<feature type="transmembrane region" description="Helical" evidence="9">
    <location>
        <begin position="156"/>
        <end position="174"/>
    </location>
</feature>
<evidence type="ECO:0000259" key="10">
    <source>
        <dbReference type="Pfam" id="PF03553"/>
    </source>
</evidence>
<keyword evidence="2" id="KW-0813">Transport</keyword>
<comment type="similarity">
    <text evidence="8">Belongs to the NhaC Na(+)/H(+) (TC 2.A.35) antiporter family.</text>
</comment>
<dbReference type="Proteomes" id="UP000255279">
    <property type="component" value="Unassembled WGS sequence"/>
</dbReference>
<evidence type="ECO:0000256" key="6">
    <source>
        <dbReference type="ARBA" id="ARBA00022989"/>
    </source>
</evidence>
<dbReference type="GO" id="GO:0015297">
    <property type="term" value="F:antiporter activity"/>
    <property type="evidence" value="ECO:0007669"/>
    <property type="project" value="UniProtKB-KW"/>
</dbReference>
<organism evidence="11 12">
    <name type="scientific">Moraxella caviae</name>
    <dbReference type="NCBI Taxonomy" id="34060"/>
    <lineage>
        <taxon>Bacteria</taxon>
        <taxon>Pseudomonadati</taxon>
        <taxon>Pseudomonadota</taxon>
        <taxon>Gammaproteobacteria</taxon>
        <taxon>Moraxellales</taxon>
        <taxon>Moraxellaceae</taxon>
        <taxon>Moraxella</taxon>
    </lineage>
</organism>
<dbReference type="InterPro" id="IPR018461">
    <property type="entry name" value="Na/H_Antiport_NhaC-like_C"/>
</dbReference>
<dbReference type="AlphaFoldDB" id="A0A378RBJ6"/>
<evidence type="ECO:0000256" key="7">
    <source>
        <dbReference type="ARBA" id="ARBA00023136"/>
    </source>
</evidence>
<keyword evidence="7 9" id="KW-0472">Membrane</keyword>
<dbReference type="RefSeq" id="WP_207384384.1">
    <property type="nucleotide sequence ID" value="NZ_CAACXO010000085.1"/>
</dbReference>
<dbReference type="GO" id="GO:0005886">
    <property type="term" value="C:plasma membrane"/>
    <property type="evidence" value="ECO:0007669"/>
    <property type="project" value="UniProtKB-SubCell"/>
</dbReference>
<feature type="transmembrane region" description="Helical" evidence="9">
    <location>
        <begin position="6"/>
        <end position="23"/>
    </location>
</feature>
<evidence type="ECO:0000256" key="9">
    <source>
        <dbReference type="SAM" id="Phobius"/>
    </source>
</evidence>
<evidence type="ECO:0000256" key="4">
    <source>
        <dbReference type="ARBA" id="ARBA00022475"/>
    </source>
</evidence>
<protein>
    <submittedName>
        <fullName evidence="11">Malate-2H(+)/Na(+)-lactate antiporter</fullName>
    </submittedName>
</protein>
<comment type="subcellular location">
    <subcellularLocation>
        <location evidence="1">Cell membrane</location>
        <topology evidence="1">Multi-pass membrane protein</topology>
    </subcellularLocation>
</comment>
<evidence type="ECO:0000256" key="3">
    <source>
        <dbReference type="ARBA" id="ARBA00022449"/>
    </source>
</evidence>
<feature type="transmembrane region" description="Helical" evidence="9">
    <location>
        <begin position="30"/>
        <end position="50"/>
    </location>
</feature>
<feature type="transmembrane region" description="Helical" evidence="9">
    <location>
        <begin position="56"/>
        <end position="84"/>
    </location>
</feature>
<evidence type="ECO:0000256" key="1">
    <source>
        <dbReference type="ARBA" id="ARBA00004651"/>
    </source>
</evidence>
<name>A0A378RBJ6_9GAMM</name>
<dbReference type="Pfam" id="PF03553">
    <property type="entry name" value="Na_H_antiporter"/>
    <property type="match status" value="1"/>
</dbReference>
<feature type="transmembrane region" description="Helical" evidence="9">
    <location>
        <begin position="179"/>
        <end position="197"/>
    </location>
</feature>
<evidence type="ECO:0000313" key="11">
    <source>
        <dbReference type="EMBL" id="STZ14722.1"/>
    </source>
</evidence>
<sequence>MIGLTIGSWIGGGVIATMIYYGLQIISPSLFLITICLICAIVTVAIGSSWSTMGTLGVAGMGIGLSLDIPPAMIAGAVVSGAYFGDKLSPLSDTTNLAAGITNTDLFEHIKNMLATTLPAFIIAMVAYFVIGQQFGAQGSDLSKIEEILTSIDKNFVISPWLLLVPLAVIILVVKKVPALPALTAGIALGFLCHVFVQGGDMATAVNTLHDGYSIESGHEMIDTLFNRGGIESMMYTISLTIVAMSFGGIIEQTGMLRSVVEQILKVAKTAKSLIVATIGSAFLTNLTTSEQYISILLPGRMYVKAYEEKELHTKNLSRALEDGGTMTSVLIPWNTCGVFAFSMLQVNPFEFAPYAILNWTTPILAIIMALLGFKITYAKKSQPTTV</sequence>
<dbReference type="PANTHER" id="PTHR33451">
    <property type="entry name" value="MALATE-2H(+)/NA(+)-LACTATE ANTIPORTER"/>
    <property type="match status" value="1"/>
</dbReference>
<feature type="transmembrane region" description="Helical" evidence="9">
    <location>
        <begin position="352"/>
        <end position="374"/>
    </location>
</feature>
<keyword evidence="5 9" id="KW-0812">Transmembrane</keyword>
<dbReference type="InterPro" id="IPR004770">
    <property type="entry name" value="Na/H_antiport_NhaC"/>
</dbReference>
<dbReference type="PANTHER" id="PTHR33451:SF3">
    <property type="entry name" value="MALATE-2H(+)_NA(+)-LACTATE ANTIPORTER"/>
    <property type="match status" value="1"/>
</dbReference>
<dbReference type="NCBIfam" id="TIGR00931">
    <property type="entry name" value="antiport_nhaC"/>
    <property type="match status" value="1"/>
</dbReference>
<keyword evidence="3" id="KW-0050">Antiport</keyword>
<dbReference type="InterPro" id="IPR052180">
    <property type="entry name" value="NhaC_Na-H+_Antiporter"/>
</dbReference>
<proteinExistence type="inferred from homology"/>
<feature type="transmembrane region" description="Helical" evidence="9">
    <location>
        <begin position="113"/>
        <end position="136"/>
    </location>
</feature>
<feature type="domain" description="Na+/H+ antiporter NhaC-like C-terminal" evidence="10">
    <location>
        <begin position="81"/>
        <end position="374"/>
    </location>
</feature>
<keyword evidence="4" id="KW-1003">Cell membrane</keyword>
<evidence type="ECO:0000256" key="8">
    <source>
        <dbReference type="ARBA" id="ARBA00038435"/>
    </source>
</evidence>
<reference evidence="11 12" key="1">
    <citation type="submission" date="2018-06" db="EMBL/GenBank/DDBJ databases">
        <authorList>
            <consortium name="Pathogen Informatics"/>
            <person name="Doyle S."/>
        </authorList>
    </citation>
    <scope>NUCLEOTIDE SEQUENCE [LARGE SCALE GENOMIC DNA]</scope>
    <source>
        <strain evidence="11 12">NCTC10293</strain>
    </source>
</reference>
<feature type="transmembrane region" description="Helical" evidence="9">
    <location>
        <begin position="233"/>
        <end position="251"/>
    </location>
</feature>
<keyword evidence="6 9" id="KW-1133">Transmembrane helix</keyword>
<dbReference type="EMBL" id="UGQE01000004">
    <property type="protein sequence ID" value="STZ14722.1"/>
    <property type="molecule type" value="Genomic_DNA"/>
</dbReference>
<feature type="transmembrane region" description="Helical" evidence="9">
    <location>
        <begin position="271"/>
        <end position="289"/>
    </location>
</feature>